<evidence type="ECO:0000313" key="2">
    <source>
        <dbReference type="EMBL" id="MBD9699396.1"/>
    </source>
</evidence>
<dbReference type="PANTHER" id="PTHR28004">
    <property type="entry name" value="ZGC:162816-RELATED"/>
    <property type="match status" value="1"/>
</dbReference>
<name>A0ABR9DQJ6_9MICO</name>
<dbReference type="Gene3D" id="3.20.20.10">
    <property type="entry name" value="Alanine racemase"/>
    <property type="match status" value="1"/>
</dbReference>
<feature type="domain" description="D-serine dehydratase-like" evidence="1">
    <location>
        <begin position="309"/>
        <end position="403"/>
    </location>
</feature>
<dbReference type="InterPro" id="IPR029066">
    <property type="entry name" value="PLP-binding_barrel"/>
</dbReference>
<dbReference type="InterPro" id="IPR042208">
    <property type="entry name" value="D-ser_dehydrat-like_sf"/>
</dbReference>
<dbReference type="InterPro" id="IPR051466">
    <property type="entry name" value="D-amino_acid_metab_enzyme"/>
</dbReference>
<gene>
    <name evidence="2" type="ORF">IGS67_07815</name>
</gene>
<dbReference type="SMART" id="SM01119">
    <property type="entry name" value="D-ser_dehydrat"/>
    <property type="match status" value="1"/>
</dbReference>
<comment type="caution">
    <text evidence="2">The sequence shown here is derived from an EMBL/GenBank/DDBJ whole genome shotgun (WGS) entry which is preliminary data.</text>
</comment>
<keyword evidence="3" id="KW-1185">Reference proteome</keyword>
<proteinExistence type="predicted"/>
<dbReference type="SUPFAM" id="SSF51419">
    <property type="entry name" value="PLP-binding barrel"/>
    <property type="match status" value="1"/>
</dbReference>
<reference evidence="2 3" key="1">
    <citation type="submission" date="2020-09" db="EMBL/GenBank/DDBJ databases">
        <title>Flavimobilis rhizosphaerae sp. nov., isolated from rhizosphere soil of Spartina alterniflora.</title>
        <authorList>
            <person name="Hanqin C."/>
        </authorList>
    </citation>
    <scope>NUCLEOTIDE SEQUENCE [LARGE SCALE GENOMIC DNA]</scope>
    <source>
        <strain evidence="2 3">GY 10621</strain>
    </source>
</reference>
<dbReference type="EMBL" id="JACZDF010000003">
    <property type="protein sequence ID" value="MBD9699396.1"/>
    <property type="molecule type" value="Genomic_DNA"/>
</dbReference>
<organism evidence="2 3">
    <name type="scientific">Flavimobilis rhizosphaerae</name>
    <dbReference type="NCBI Taxonomy" id="2775421"/>
    <lineage>
        <taxon>Bacteria</taxon>
        <taxon>Bacillati</taxon>
        <taxon>Actinomycetota</taxon>
        <taxon>Actinomycetes</taxon>
        <taxon>Micrococcales</taxon>
        <taxon>Jonesiaceae</taxon>
        <taxon>Flavimobilis</taxon>
    </lineage>
</organism>
<protein>
    <submittedName>
        <fullName evidence="2">Alanine racemase</fullName>
    </submittedName>
</protein>
<dbReference type="PANTHER" id="PTHR28004:SF8">
    <property type="entry name" value="D-SERINE DEAMINASE"/>
    <property type="match status" value="1"/>
</dbReference>
<dbReference type="Proteomes" id="UP000642107">
    <property type="component" value="Unassembled WGS sequence"/>
</dbReference>
<dbReference type="Pfam" id="PF14031">
    <property type="entry name" value="D-ser_dehydrat"/>
    <property type="match status" value="1"/>
</dbReference>
<dbReference type="Gene3D" id="2.40.37.20">
    <property type="entry name" value="D-serine dehydratase-like domain"/>
    <property type="match status" value="1"/>
</dbReference>
<dbReference type="InterPro" id="IPR026956">
    <property type="entry name" value="D-ser_dehydrat-like_dom"/>
</dbReference>
<sequence>MRPSLDDDLFSWPLLTIDVEALDHNVAAMAQVAATCGVLHAPHAKTHMSPQLAERQLAAGAWGITVADGAQLRAVLAWELPALRRVVVANEMLDDRDLRWLCHELARRAAEGRPVEVLVQVDSARGLEVFAGVLSSIPGALEDDAPVPGVLVELGANGGRAGARSLQEAEALGRLAHAQRVRVRGVSGYEGSVARGQDDAALATVRRFVADLRELAGRLVAGGVVTLTSPGLHDVEPTVVVSAGGSAYLDVVLDALPGGIVPPGHRTAVDVLPVVRAGAYLTHDDGLLVRADPWRRMPAAWDVSAPRPALRVRAQVLSNPEQGLAVLGAGRRHLPYDIDLPVVLDAVGWEVVKIDDQHAYLRHTAASPNQPVPTSFQPGEVVTLGISHPCTAFDKWRTVVVVDDVGRAVDIVETQL</sequence>
<accession>A0ABR9DQJ6</accession>
<evidence type="ECO:0000259" key="1">
    <source>
        <dbReference type="SMART" id="SM01119"/>
    </source>
</evidence>
<evidence type="ECO:0000313" key="3">
    <source>
        <dbReference type="Proteomes" id="UP000642107"/>
    </source>
</evidence>